<dbReference type="GO" id="GO:0016740">
    <property type="term" value="F:transferase activity"/>
    <property type="evidence" value="ECO:0007669"/>
    <property type="project" value="UniProtKB-KW"/>
</dbReference>
<dbReference type="EMBL" id="FUXM01000008">
    <property type="protein sequence ID" value="SJZ81704.1"/>
    <property type="molecule type" value="Genomic_DNA"/>
</dbReference>
<dbReference type="InterPro" id="IPR036868">
    <property type="entry name" value="TusA-like_sf"/>
</dbReference>
<keyword evidence="4" id="KW-1185">Reference proteome</keyword>
<dbReference type="CDD" id="cd00291">
    <property type="entry name" value="SirA_YedF_YeeD"/>
    <property type="match status" value="1"/>
</dbReference>
<dbReference type="RefSeq" id="WP_078665084.1">
    <property type="nucleotide sequence ID" value="NZ_FUXM01000008.1"/>
</dbReference>
<feature type="domain" description="UPF0033" evidence="2">
    <location>
        <begin position="6"/>
        <end position="30"/>
    </location>
</feature>
<gene>
    <name evidence="3" type="ORF">SAMN02745885_00989</name>
</gene>
<evidence type="ECO:0000259" key="2">
    <source>
        <dbReference type="PROSITE" id="PS01148"/>
    </source>
</evidence>
<proteinExistence type="inferred from homology"/>
<dbReference type="SUPFAM" id="SSF64307">
    <property type="entry name" value="SirA-like"/>
    <property type="match status" value="1"/>
</dbReference>
<dbReference type="InterPro" id="IPR001455">
    <property type="entry name" value="TusA-like"/>
</dbReference>
<dbReference type="PANTHER" id="PTHR33279">
    <property type="entry name" value="SULFUR CARRIER PROTEIN YEDF-RELATED"/>
    <property type="match status" value="1"/>
</dbReference>
<comment type="similarity">
    <text evidence="1">Belongs to the sulfur carrier protein TusA family.</text>
</comment>
<dbReference type="Proteomes" id="UP000189933">
    <property type="component" value="Unassembled WGS sequence"/>
</dbReference>
<evidence type="ECO:0000313" key="3">
    <source>
        <dbReference type="EMBL" id="SJZ81704.1"/>
    </source>
</evidence>
<accession>A0A1T4NR72</accession>
<protein>
    <submittedName>
        <fullName evidence="3">TusA-related sulfurtransferase</fullName>
    </submittedName>
</protein>
<organism evidence="3 4">
    <name type="scientific">Carboxydocella sporoproducens DSM 16521</name>
    <dbReference type="NCBI Taxonomy" id="1121270"/>
    <lineage>
        <taxon>Bacteria</taxon>
        <taxon>Bacillati</taxon>
        <taxon>Bacillota</taxon>
        <taxon>Clostridia</taxon>
        <taxon>Eubacteriales</taxon>
        <taxon>Clostridiales Family XVI. Incertae Sedis</taxon>
        <taxon>Carboxydocella</taxon>
    </lineage>
</organism>
<dbReference type="Pfam" id="PF01206">
    <property type="entry name" value="TusA"/>
    <property type="match status" value="1"/>
</dbReference>
<dbReference type="AlphaFoldDB" id="A0A1T4NR72"/>
<dbReference type="PROSITE" id="PS01148">
    <property type="entry name" value="UPF0033"/>
    <property type="match status" value="1"/>
</dbReference>
<evidence type="ECO:0000256" key="1">
    <source>
        <dbReference type="ARBA" id="ARBA00008984"/>
    </source>
</evidence>
<sequence length="86" mass="9603">MAEIFLEAWGEMCPLPLLKAEKELKQLKPGDSLVLETDHSCTARTFENWARKHQVVLEVEEVECGVWQIRITVPGTNGIGPTGQAQ</sequence>
<reference evidence="4" key="1">
    <citation type="submission" date="2017-02" db="EMBL/GenBank/DDBJ databases">
        <authorList>
            <person name="Varghese N."/>
            <person name="Submissions S."/>
        </authorList>
    </citation>
    <scope>NUCLEOTIDE SEQUENCE [LARGE SCALE GENOMIC DNA]</scope>
    <source>
        <strain evidence="4">DSM 16521</strain>
    </source>
</reference>
<dbReference type="Gene3D" id="3.30.110.40">
    <property type="entry name" value="TusA-like domain"/>
    <property type="match status" value="1"/>
</dbReference>
<name>A0A1T4NR72_9FIRM</name>
<keyword evidence="3" id="KW-0808">Transferase</keyword>
<dbReference type="PANTHER" id="PTHR33279:SF6">
    <property type="entry name" value="SULFUR CARRIER PROTEIN YEDF-RELATED"/>
    <property type="match status" value="1"/>
</dbReference>
<evidence type="ECO:0000313" key="4">
    <source>
        <dbReference type="Proteomes" id="UP000189933"/>
    </source>
</evidence>